<sequence length="123" mass="13586">MNASKQLSNQKDVARATLEAGCHAYEDGHIARAARLFLKAARLGSVEAQVNLGNILAAGTRSAAPDFDGARFWYRKAAERGSPEAAWNLTIRYRGRGNVRMHRFWLERAARMGSEDAIEQIGV</sequence>
<dbReference type="Gene3D" id="1.25.40.10">
    <property type="entry name" value="Tetratricopeptide repeat domain"/>
    <property type="match status" value="1"/>
</dbReference>
<dbReference type="SUPFAM" id="SSF81901">
    <property type="entry name" value="HCP-like"/>
    <property type="match status" value="1"/>
</dbReference>
<dbReference type="EMBL" id="JACGXL010000009">
    <property type="protein sequence ID" value="MBA8889982.1"/>
    <property type="molecule type" value="Genomic_DNA"/>
</dbReference>
<dbReference type="AlphaFoldDB" id="A0A839F7B1"/>
<dbReference type="SMART" id="SM00671">
    <property type="entry name" value="SEL1"/>
    <property type="match status" value="2"/>
</dbReference>
<keyword evidence="2" id="KW-1185">Reference proteome</keyword>
<proteinExistence type="predicted"/>
<evidence type="ECO:0000313" key="1">
    <source>
        <dbReference type="EMBL" id="MBA8889982.1"/>
    </source>
</evidence>
<name>A0A839F7B1_9GAMM</name>
<dbReference type="Pfam" id="PF08238">
    <property type="entry name" value="Sel1"/>
    <property type="match status" value="3"/>
</dbReference>
<accession>A0A839F7B1</accession>
<organism evidence="1 2">
    <name type="scientific">Dokdonella fugitiva</name>
    <dbReference type="NCBI Taxonomy" id="328517"/>
    <lineage>
        <taxon>Bacteria</taxon>
        <taxon>Pseudomonadati</taxon>
        <taxon>Pseudomonadota</taxon>
        <taxon>Gammaproteobacteria</taxon>
        <taxon>Lysobacterales</taxon>
        <taxon>Rhodanobacteraceae</taxon>
        <taxon>Dokdonella</taxon>
    </lineage>
</organism>
<evidence type="ECO:0000313" key="2">
    <source>
        <dbReference type="Proteomes" id="UP000550401"/>
    </source>
</evidence>
<dbReference type="Proteomes" id="UP000550401">
    <property type="component" value="Unassembled WGS sequence"/>
</dbReference>
<dbReference type="InterPro" id="IPR011990">
    <property type="entry name" value="TPR-like_helical_dom_sf"/>
</dbReference>
<dbReference type="PANTHER" id="PTHR11102">
    <property type="entry name" value="SEL-1-LIKE PROTEIN"/>
    <property type="match status" value="1"/>
</dbReference>
<dbReference type="InterPro" id="IPR050767">
    <property type="entry name" value="Sel1_AlgK"/>
</dbReference>
<comment type="caution">
    <text evidence="1">The sequence shown here is derived from an EMBL/GenBank/DDBJ whole genome shotgun (WGS) entry which is preliminary data.</text>
</comment>
<protein>
    <submittedName>
        <fullName evidence="1">TPR repeat protein</fullName>
    </submittedName>
</protein>
<dbReference type="RefSeq" id="WP_182533011.1">
    <property type="nucleotide sequence ID" value="NZ_JACGXL010000009.1"/>
</dbReference>
<gene>
    <name evidence="1" type="ORF">FHW12_004229</name>
</gene>
<dbReference type="InterPro" id="IPR006597">
    <property type="entry name" value="Sel1-like"/>
</dbReference>
<dbReference type="PANTHER" id="PTHR11102:SF160">
    <property type="entry name" value="ERAD-ASSOCIATED E3 UBIQUITIN-PROTEIN LIGASE COMPONENT HRD3"/>
    <property type="match status" value="1"/>
</dbReference>
<reference evidence="1 2" key="1">
    <citation type="submission" date="2020-07" db="EMBL/GenBank/DDBJ databases">
        <title>Genomic Encyclopedia of Type Strains, Phase IV (KMG-V): Genome sequencing to study the core and pangenomes of soil and plant-associated prokaryotes.</title>
        <authorList>
            <person name="Whitman W."/>
        </authorList>
    </citation>
    <scope>NUCLEOTIDE SEQUENCE [LARGE SCALE GENOMIC DNA]</scope>
    <source>
        <strain evidence="1 2">RH2WT43</strain>
    </source>
</reference>